<dbReference type="GO" id="GO:0017168">
    <property type="term" value="F:5-oxoprolinase (ATP-hydrolyzing) activity"/>
    <property type="evidence" value="ECO:0007669"/>
    <property type="project" value="TreeGrafter"/>
</dbReference>
<evidence type="ECO:0000259" key="3">
    <source>
        <dbReference type="Pfam" id="PF19278"/>
    </source>
</evidence>
<keyword evidence="5" id="KW-1185">Reference proteome</keyword>
<dbReference type="InterPro" id="IPR045079">
    <property type="entry name" value="Oxoprolinase-like"/>
</dbReference>
<dbReference type="PANTHER" id="PTHR11365">
    <property type="entry name" value="5-OXOPROLINASE RELATED"/>
    <property type="match status" value="1"/>
</dbReference>
<dbReference type="AlphaFoldDB" id="A0AA35WW73"/>
<dbReference type="Proteomes" id="UP001174909">
    <property type="component" value="Unassembled WGS sequence"/>
</dbReference>
<gene>
    <name evidence="4" type="ORF">GBAR_LOCUS16393</name>
</gene>
<proteinExistence type="predicted"/>
<dbReference type="InterPro" id="IPR049517">
    <property type="entry name" value="ACX-like_C"/>
</dbReference>
<evidence type="ECO:0000259" key="1">
    <source>
        <dbReference type="Pfam" id="PF01968"/>
    </source>
</evidence>
<dbReference type="Pfam" id="PF05378">
    <property type="entry name" value="Hydant_A_N"/>
    <property type="match status" value="1"/>
</dbReference>
<dbReference type="EMBL" id="CASHTH010002368">
    <property type="protein sequence ID" value="CAI8028842.1"/>
    <property type="molecule type" value="Genomic_DNA"/>
</dbReference>
<name>A0AA35WW73_GEOBA</name>
<reference evidence="4" key="1">
    <citation type="submission" date="2023-03" db="EMBL/GenBank/DDBJ databases">
        <authorList>
            <person name="Steffen K."/>
            <person name="Cardenas P."/>
        </authorList>
    </citation>
    <scope>NUCLEOTIDE SEQUENCE</scope>
</reference>
<evidence type="ECO:0000259" key="2">
    <source>
        <dbReference type="Pfam" id="PF05378"/>
    </source>
</evidence>
<evidence type="ECO:0000313" key="4">
    <source>
        <dbReference type="EMBL" id="CAI8028842.1"/>
    </source>
</evidence>
<dbReference type="Pfam" id="PF19278">
    <property type="entry name" value="Hydant_A_C"/>
    <property type="match status" value="1"/>
</dbReference>
<feature type="domain" description="Acetophenone carboxylase-like C-terminal" evidence="3">
    <location>
        <begin position="543"/>
        <end position="666"/>
    </location>
</feature>
<comment type="caution">
    <text evidence="4">The sequence shown here is derived from an EMBL/GenBank/DDBJ whole genome shotgun (WGS) entry which is preliminary data.</text>
</comment>
<dbReference type="InterPro" id="IPR043129">
    <property type="entry name" value="ATPase_NBD"/>
</dbReference>
<dbReference type="InterPro" id="IPR002821">
    <property type="entry name" value="Hydantoinase_A"/>
</dbReference>
<feature type="domain" description="Hydantoinase/oxoprolinase N-terminal" evidence="2">
    <location>
        <begin position="5"/>
        <end position="181"/>
    </location>
</feature>
<dbReference type="GO" id="GO:0006749">
    <property type="term" value="P:glutathione metabolic process"/>
    <property type="evidence" value="ECO:0007669"/>
    <property type="project" value="TreeGrafter"/>
</dbReference>
<dbReference type="Gene3D" id="3.30.420.40">
    <property type="match status" value="1"/>
</dbReference>
<dbReference type="Pfam" id="PF01968">
    <property type="entry name" value="Hydantoinase_A"/>
    <property type="match status" value="1"/>
</dbReference>
<dbReference type="InterPro" id="IPR008040">
    <property type="entry name" value="Hydant_A_N"/>
</dbReference>
<dbReference type="SUPFAM" id="SSF53067">
    <property type="entry name" value="Actin-like ATPase domain"/>
    <property type="match status" value="2"/>
</dbReference>
<protein>
    <submittedName>
        <fullName evidence="4">Uncharacterized protein MJ0964</fullName>
    </submittedName>
</protein>
<evidence type="ECO:0000313" key="5">
    <source>
        <dbReference type="Proteomes" id="UP001174909"/>
    </source>
</evidence>
<dbReference type="PANTHER" id="PTHR11365:SF23">
    <property type="entry name" value="HYPOTHETICAL 5-OXOPROLINASE (EUROFUNG)-RELATED"/>
    <property type="match status" value="1"/>
</dbReference>
<dbReference type="GO" id="GO:0005829">
    <property type="term" value="C:cytosol"/>
    <property type="evidence" value="ECO:0007669"/>
    <property type="project" value="TreeGrafter"/>
</dbReference>
<feature type="domain" description="Hydantoinase A/oxoprolinase" evidence="1">
    <location>
        <begin position="203"/>
        <end position="502"/>
    </location>
</feature>
<organism evidence="4 5">
    <name type="scientific">Geodia barretti</name>
    <name type="common">Barrett's horny sponge</name>
    <dbReference type="NCBI Taxonomy" id="519541"/>
    <lineage>
        <taxon>Eukaryota</taxon>
        <taxon>Metazoa</taxon>
        <taxon>Porifera</taxon>
        <taxon>Demospongiae</taxon>
        <taxon>Heteroscleromorpha</taxon>
        <taxon>Tetractinellida</taxon>
        <taxon>Astrophorina</taxon>
        <taxon>Geodiidae</taxon>
        <taxon>Geodia</taxon>
    </lineage>
</organism>
<accession>A0AA35WW73</accession>
<sequence>MPHFRIGVDIGGTFTDIVFLGGDGRVLTRKVASTPDDYSRAVLNGIRAGMEELNIPPSSVTEVGHGFTVATNAIIEEKGAHMALITTEGFRDVLEFRRNRTPRLYDLYYEKSPTLVKRQYRLEVGERLNFRGEVLRPIDADSVDRAAQAVVDSGVESVAVCLLHSYANPAHEQVVAQAVRERAPDVVLTLSSDLLPEMKEYERTSTTVINSYVRPVVETYLTLLTQGLEDMGITVPLAVMQSNGGLATSAIAMERPVYCIESGPAAGVVGAFHLGRRLDMPNLDDPRHGRHDSQASIIENGEMLQAPEYEVGGDISVGHRLLRGSGHILRVPAIDLAEVGAGGGSIATVDRSGSLRVGPQSSGAFPGPACYQLGGQDATVTDADVLLGYLNPQHLLAGDFPIDSELARRAVTDNVARPLNMSDVEAAHGIHLLVNSNMGRALRAVSSERGRDPRRFDLICFGGGGPVHAAGLAEMLDITRVVVPPFPGVFSSFGLLVADVEHHFVRTHFKTFEEIDLPTLAAWSRACGRRAGDSSASRVSDLTVAVPSGPITQATLDALAENFDSEHEQSFGYRTDVGYQLVNIRVIARGLPDAPRMPERFELADAANGAQGTRPVYFGPNRGWADTPVLSRPSLQGRSEPGPLVIEEYDSTTVVPPTWAATVDDASNIILERA</sequence>